<dbReference type="GO" id="GO:0006520">
    <property type="term" value="P:amino acid metabolic process"/>
    <property type="evidence" value="ECO:0007669"/>
    <property type="project" value="InterPro"/>
</dbReference>
<dbReference type="Gene3D" id="3.40.50.40">
    <property type="match status" value="1"/>
</dbReference>
<dbReference type="HOGENOM" id="CLU_019134_1_2_4"/>
<dbReference type="InterPro" id="IPR020827">
    <property type="entry name" value="Asparaginase/glutaminase_AS1"/>
</dbReference>
<evidence type="ECO:0000259" key="6">
    <source>
        <dbReference type="Pfam" id="PF00710"/>
    </source>
</evidence>
<dbReference type="PANTHER" id="PTHR11707:SF28">
    <property type="entry name" value="60 KDA LYSOPHOSPHOLIPASE"/>
    <property type="match status" value="1"/>
</dbReference>
<dbReference type="GO" id="GO:0016740">
    <property type="term" value="F:transferase activity"/>
    <property type="evidence" value="ECO:0007669"/>
    <property type="project" value="UniProtKB-KW"/>
</dbReference>
<accession>A0A060NN85</accession>
<evidence type="ECO:0000256" key="1">
    <source>
        <dbReference type="ARBA" id="ARBA00010518"/>
    </source>
</evidence>
<evidence type="ECO:0000256" key="5">
    <source>
        <dbReference type="PROSITE-ProRule" id="PRU10100"/>
    </source>
</evidence>
<keyword evidence="8" id="KW-1185">Reference proteome</keyword>
<dbReference type="InterPro" id="IPR037152">
    <property type="entry name" value="L-asparaginase_N_sf"/>
</dbReference>
<dbReference type="Gene3D" id="3.40.50.1170">
    <property type="entry name" value="L-asparaginase, N-terminal domain"/>
    <property type="match status" value="1"/>
</dbReference>
<dbReference type="InterPro" id="IPR027473">
    <property type="entry name" value="L-asparaginase_C"/>
</dbReference>
<gene>
    <name evidence="7" type="ORF">SMCB_1019</name>
</gene>
<feature type="binding site" evidence="3">
    <location>
        <position position="60"/>
    </location>
    <ligand>
        <name>substrate</name>
    </ligand>
</feature>
<sequence length="371" mass="38028">MKPRIIAVVGTGGTIAGCAQNPGDALNYRAAVRPVQDLLAGLALPPGLAIEAQQLAQIDSKDVSEAHWRALLQAVQHQLERPEVQAVLVTHGTDTLEESAFLLQAVLQPPKPVLLVGAMRPSTALLSDGAQNLADALQLAATPGARGVLVPCAGQIYAGHEVRKLHPHRLEAFGAGDAGALAALVGGRLQRWRPWPGEGPPPPPSPRLLPRLLAAAPWPRVEWLSSHGAQSGALVRALLLQHAQADGSEAPLRGLVVAGTGNATLHQALAQALQQAEQTGVVVWRCSRIGACVPAGPDAARWVLGALLGGAGEALDTGADDAADATATAPTSEGTSVAATAKAATGGFAATALPAPQARLALQLHLLATEW</sequence>
<dbReference type="PANTHER" id="PTHR11707">
    <property type="entry name" value="L-ASPARAGINASE"/>
    <property type="match status" value="1"/>
</dbReference>
<dbReference type="PIRSF" id="PIRSF001220">
    <property type="entry name" value="L-ASNase_gatD"/>
    <property type="match status" value="1"/>
</dbReference>
<feature type="active site" description="O-isoaspartyl threonine intermediate" evidence="2">
    <location>
        <position position="14"/>
    </location>
</feature>
<evidence type="ECO:0000313" key="8">
    <source>
        <dbReference type="Proteomes" id="UP000066014"/>
    </source>
</evidence>
<dbReference type="KEGG" id="cbab:SMCB_1019"/>
<evidence type="ECO:0000256" key="4">
    <source>
        <dbReference type="PROSITE-ProRule" id="PRU10099"/>
    </source>
</evidence>
<name>A0A060NN85_9BURK</name>
<dbReference type="OrthoDB" id="9788068at2"/>
<dbReference type="SUPFAM" id="SSF53774">
    <property type="entry name" value="Glutaminase/Asparaginase"/>
    <property type="match status" value="1"/>
</dbReference>
<evidence type="ECO:0000256" key="2">
    <source>
        <dbReference type="PIRSR" id="PIRSR001220-1"/>
    </source>
</evidence>
<comment type="similarity">
    <text evidence="1">Belongs to the asparaginase 1 family.</text>
</comment>
<dbReference type="InterPro" id="IPR036152">
    <property type="entry name" value="Asp/glu_Ase-like_sf"/>
</dbReference>
<feature type="active site" evidence="5">
    <location>
        <position position="93"/>
    </location>
</feature>
<evidence type="ECO:0000256" key="3">
    <source>
        <dbReference type="PIRSR" id="PIRSR001220-2"/>
    </source>
</evidence>
<dbReference type="PROSITE" id="PS00917">
    <property type="entry name" value="ASN_GLN_ASE_2"/>
    <property type="match status" value="1"/>
</dbReference>
<evidence type="ECO:0000313" key="7">
    <source>
        <dbReference type="EMBL" id="BAO83247.1"/>
    </source>
</evidence>
<dbReference type="PIRSF" id="PIRSF500176">
    <property type="entry name" value="L_ASNase"/>
    <property type="match status" value="1"/>
</dbReference>
<dbReference type="PROSITE" id="PS51732">
    <property type="entry name" value="ASN_GLN_ASE_3"/>
    <property type="match status" value="1"/>
</dbReference>
<dbReference type="PROSITE" id="PS00144">
    <property type="entry name" value="ASN_GLN_ASE_1"/>
    <property type="match status" value="1"/>
</dbReference>
<keyword evidence="7" id="KW-0808">Transferase</keyword>
<dbReference type="InterPro" id="IPR027474">
    <property type="entry name" value="L-asparaginase_N"/>
</dbReference>
<dbReference type="AlphaFoldDB" id="A0A060NN85"/>
<reference evidence="7 8" key="1">
    <citation type="journal article" date="2014" name="Nat. Commun.">
        <title>Physiological and genomic features of highly alkaliphilic hydrogen-utilizing Betaproteobacteria from a continental serpentinizing site.</title>
        <authorList>
            <person name="Suzuki S."/>
            <person name="Kuenen J.G."/>
            <person name="Schipper K."/>
            <person name="van der Velde S."/>
            <person name="Ishii S."/>
            <person name="Wu A."/>
            <person name="Sorokin D.Y."/>
            <person name="Tenney A."/>
            <person name="Meng X.Y."/>
            <person name="Morrill P.L."/>
            <person name="Kamagata Y."/>
            <person name="Muyzer G."/>
            <person name="Nealson K.H."/>
        </authorList>
    </citation>
    <scope>NUCLEOTIDE SEQUENCE [LARGE SCALE GENOMIC DNA]</scope>
    <source>
        <strain evidence="7 8">B1</strain>
    </source>
</reference>
<organism evidence="7 8">
    <name type="scientific">Serpentinimonas maccroryi</name>
    <dbReference type="NCBI Taxonomy" id="1458426"/>
    <lineage>
        <taxon>Bacteria</taxon>
        <taxon>Pseudomonadati</taxon>
        <taxon>Pseudomonadota</taxon>
        <taxon>Betaproteobacteria</taxon>
        <taxon>Burkholderiales</taxon>
        <taxon>Comamonadaceae</taxon>
        <taxon>Serpentinimonas</taxon>
    </lineage>
</organism>
<dbReference type="PRINTS" id="PR00139">
    <property type="entry name" value="ASNGLNASE"/>
</dbReference>
<dbReference type="GO" id="GO:0004067">
    <property type="term" value="F:asparaginase activity"/>
    <property type="evidence" value="ECO:0007669"/>
    <property type="project" value="UniProtKB-UniRule"/>
</dbReference>
<feature type="domain" description="L-asparaginase N-terminal" evidence="6">
    <location>
        <begin position="6"/>
        <end position="189"/>
    </location>
</feature>
<dbReference type="STRING" id="1458426.SMCB_1019"/>
<dbReference type="Proteomes" id="UP000066014">
    <property type="component" value="Chromosome"/>
</dbReference>
<dbReference type="PROSITE" id="PS51257">
    <property type="entry name" value="PROKAR_LIPOPROTEIN"/>
    <property type="match status" value="1"/>
</dbReference>
<proteinExistence type="inferred from homology"/>
<dbReference type="SMART" id="SM00870">
    <property type="entry name" value="Asparaginase"/>
    <property type="match status" value="1"/>
</dbReference>
<dbReference type="InterPro" id="IPR006034">
    <property type="entry name" value="Asparaginase/glutaminase-like"/>
</dbReference>
<feature type="binding site" evidence="3">
    <location>
        <begin position="93"/>
        <end position="94"/>
    </location>
    <ligand>
        <name>substrate</name>
    </ligand>
</feature>
<dbReference type="InterPro" id="IPR027475">
    <property type="entry name" value="Asparaginase/glutaminase_AS2"/>
</dbReference>
<feature type="active site" evidence="4">
    <location>
        <position position="14"/>
    </location>
</feature>
<dbReference type="RefSeq" id="WP_052468429.1">
    <property type="nucleotide sequence ID" value="NZ_AP014569.1"/>
</dbReference>
<dbReference type="Pfam" id="PF00710">
    <property type="entry name" value="Asparaginase"/>
    <property type="match status" value="1"/>
</dbReference>
<dbReference type="EMBL" id="AP014569">
    <property type="protein sequence ID" value="BAO83247.1"/>
    <property type="molecule type" value="Genomic_DNA"/>
</dbReference>
<protein>
    <submittedName>
        <fullName evidence="7">L-asparaginase/archaeal Glu-tRNAGln amidotransferase subunit D</fullName>
    </submittedName>
</protein>